<accession>A0A3E2NY46</accession>
<proteinExistence type="predicted"/>
<keyword evidence="1" id="KW-0472">Membrane</keyword>
<protein>
    <submittedName>
        <fullName evidence="2">Uncharacterized protein</fullName>
    </submittedName>
</protein>
<sequence>MYIRAVIWYYMYIMSNDFPRKDEPGASEESYIQRLLNSTYNQEKIDAELEQIRTRFVKEDRRIIWFISSILIMLVITLIIFLVYFYGTPDKLPFLNRAN</sequence>
<dbReference type="Proteomes" id="UP000260823">
    <property type="component" value="Unassembled WGS sequence"/>
</dbReference>
<keyword evidence="1" id="KW-0812">Transmembrane</keyword>
<evidence type="ECO:0000256" key="1">
    <source>
        <dbReference type="SAM" id="Phobius"/>
    </source>
</evidence>
<organism evidence="2 3">
    <name type="scientific">Mucilaginibacter terrenus</name>
    <dbReference type="NCBI Taxonomy" id="2482727"/>
    <lineage>
        <taxon>Bacteria</taxon>
        <taxon>Pseudomonadati</taxon>
        <taxon>Bacteroidota</taxon>
        <taxon>Sphingobacteriia</taxon>
        <taxon>Sphingobacteriales</taxon>
        <taxon>Sphingobacteriaceae</taxon>
        <taxon>Mucilaginibacter</taxon>
    </lineage>
</organism>
<name>A0A3E2NY46_9SPHI</name>
<keyword evidence="3" id="KW-1185">Reference proteome</keyword>
<dbReference type="AlphaFoldDB" id="A0A3E2NY46"/>
<feature type="transmembrane region" description="Helical" evidence="1">
    <location>
        <begin position="63"/>
        <end position="86"/>
    </location>
</feature>
<evidence type="ECO:0000313" key="2">
    <source>
        <dbReference type="EMBL" id="RFZ85841.1"/>
    </source>
</evidence>
<dbReference type="EMBL" id="QWDE01000001">
    <property type="protein sequence ID" value="RFZ85841.1"/>
    <property type="molecule type" value="Genomic_DNA"/>
</dbReference>
<comment type="caution">
    <text evidence="2">The sequence shown here is derived from an EMBL/GenBank/DDBJ whole genome shotgun (WGS) entry which is preliminary data.</text>
</comment>
<reference evidence="2 3" key="1">
    <citation type="submission" date="2018-08" db="EMBL/GenBank/DDBJ databases">
        <title>Mucilaginibacter terrae sp. nov., isolated from manganese diggings.</title>
        <authorList>
            <person name="Huang Y."/>
            <person name="Zhou Z."/>
        </authorList>
    </citation>
    <scope>NUCLEOTIDE SEQUENCE [LARGE SCALE GENOMIC DNA]</scope>
    <source>
        <strain evidence="2 3">ZH6</strain>
    </source>
</reference>
<evidence type="ECO:0000313" key="3">
    <source>
        <dbReference type="Proteomes" id="UP000260823"/>
    </source>
</evidence>
<gene>
    <name evidence="2" type="ORF">DYU05_09705</name>
</gene>
<keyword evidence="1" id="KW-1133">Transmembrane helix</keyword>